<reference evidence="5" key="1">
    <citation type="journal article" date="2013" name="Science">
        <title>Comparative analysis of bat genomes provides insight into the evolution of flight and immunity.</title>
        <authorList>
            <person name="Zhang G."/>
            <person name="Cowled C."/>
            <person name="Shi Z."/>
            <person name="Huang Z."/>
            <person name="Bishop-Lilly K.A."/>
            <person name="Fang X."/>
            <person name="Wynne J.W."/>
            <person name="Xiong Z."/>
            <person name="Baker M.L."/>
            <person name="Zhao W."/>
            <person name="Tachedjian M."/>
            <person name="Zhu Y."/>
            <person name="Zhou P."/>
            <person name="Jiang X."/>
            <person name="Ng J."/>
            <person name="Yang L."/>
            <person name="Wu L."/>
            <person name="Xiao J."/>
            <person name="Feng Y."/>
            <person name="Chen Y."/>
            <person name="Sun X."/>
            <person name="Zhang Y."/>
            <person name="Marsh G.A."/>
            <person name="Crameri G."/>
            <person name="Broder C.C."/>
            <person name="Frey K.G."/>
            <person name="Wang L.F."/>
            <person name="Wang J."/>
        </authorList>
    </citation>
    <scope>NUCLEOTIDE SEQUENCE [LARGE SCALE GENOMIC DNA]</scope>
</reference>
<name>L5K0K9_PTEAL</name>
<feature type="domain" description="F5/8 type C" evidence="3">
    <location>
        <begin position="111"/>
        <end position="272"/>
    </location>
</feature>
<dbReference type="AlphaFoldDB" id="L5K0K9"/>
<dbReference type="CDD" id="cd00057">
    <property type="entry name" value="FA58C"/>
    <property type="match status" value="1"/>
</dbReference>
<dbReference type="SUPFAM" id="SSF49785">
    <property type="entry name" value="Galactose-binding domain-like"/>
    <property type="match status" value="1"/>
</dbReference>
<dbReference type="PROSITE" id="PS50022">
    <property type="entry name" value="FA58C_3"/>
    <property type="match status" value="1"/>
</dbReference>
<proteinExistence type="predicted"/>
<keyword evidence="2" id="KW-0732">Signal</keyword>
<feature type="region of interest" description="Disordered" evidence="1">
    <location>
        <begin position="39"/>
        <end position="63"/>
    </location>
</feature>
<dbReference type="InParanoid" id="L5K0K9"/>
<evidence type="ECO:0000259" key="3">
    <source>
        <dbReference type="PROSITE" id="PS50022"/>
    </source>
</evidence>
<dbReference type="PROSITE" id="PS01285">
    <property type="entry name" value="FA58C_1"/>
    <property type="match status" value="1"/>
</dbReference>
<protein>
    <submittedName>
        <fullName evidence="4">Putative carboxypeptidase X1</fullName>
    </submittedName>
</protein>
<accession>L5K0K9</accession>
<evidence type="ECO:0000313" key="4">
    <source>
        <dbReference type="EMBL" id="ELK04023.1"/>
    </source>
</evidence>
<sequence>MWGLLLALAAFVPAVGQGLGAPGTSVLGLVPPMTTEAAISTPVPRSSPAQQPAGKDNGTSQQHVRIRVIKKKKVIMKKRKKLTRPSTLVTFRPPVATSTAGALNLSKEQEPGCPPLGLESLRVSDNQLEASSSQFFGLGPHRGRLNIQSGLEDGDLYDGAWCAEQQDTEPWLQVDARHPTRFSGIITQGRNSVWRYDWVTSYKVQFSNDSRIWWGSRNRSSGMDAVFPANSDPETPVLNLLPEPQVARFIRLLPQTWLQGGASCLRAEILACPVSDPNDLFPEAPALGSSDPLDFRHHNYKAMRKVRYNLYDPGGSNYCLAQVPFPPEYNLLQLL</sequence>
<dbReference type="STRING" id="9402.L5K0K9"/>
<dbReference type="EMBL" id="KB031072">
    <property type="protein sequence ID" value="ELK04023.1"/>
    <property type="molecule type" value="Genomic_DNA"/>
</dbReference>
<dbReference type="PANTHER" id="PTHR24543:SF291">
    <property type="entry name" value="SMOKE ALARM, ISOFORM D"/>
    <property type="match status" value="1"/>
</dbReference>
<evidence type="ECO:0000313" key="5">
    <source>
        <dbReference type="Proteomes" id="UP000010552"/>
    </source>
</evidence>
<dbReference type="PANTHER" id="PTHR24543">
    <property type="entry name" value="MULTICOPPER OXIDASE-RELATED"/>
    <property type="match status" value="1"/>
</dbReference>
<feature type="chain" id="PRO_5003968673" evidence="2">
    <location>
        <begin position="21"/>
        <end position="335"/>
    </location>
</feature>
<dbReference type="InterPro" id="IPR008979">
    <property type="entry name" value="Galactose-bd-like_sf"/>
</dbReference>
<keyword evidence="4" id="KW-0645">Protease</keyword>
<dbReference type="GO" id="GO:0004180">
    <property type="term" value="F:carboxypeptidase activity"/>
    <property type="evidence" value="ECO:0007669"/>
    <property type="project" value="UniProtKB-KW"/>
</dbReference>
<dbReference type="FunFam" id="2.60.120.260:FF:000035">
    <property type="entry name" value="probable carboxypeptidase X1 isoform X2"/>
    <property type="match status" value="1"/>
</dbReference>
<evidence type="ECO:0000256" key="1">
    <source>
        <dbReference type="SAM" id="MobiDB-lite"/>
    </source>
</evidence>
<organism evidence="4 5">
    <name type="scientific">Pteropus alecto</name>
    <name type="common">Black flying fox</name>
    <dbReference type="NCBI Taxonomy" id="9402"/>
    <lineage>
        <taxon>Eukaryota</taxon>
        <taxon>Metazoa</taxon>
        <taxon>Chordata</taxon>
        <taxon>Craniata</taxon>
        <taxon>Vertebrata</taxon>
        <taxon>Euteleostomi</taxon>
        <taxon>Mammalia</taxon>
        <taxon>Eutheria</taxon>
        <taxon>Laurasiatheria</taxon>
        <taxon>Chiroptera</taxon>
        <taxon>Yinpterochiroptera</taxon>
        <taxon>Pteropodoidea</taxon>
        <taxon>Pteropodidae</taxon>
        <taxon>Pteropodinae</taxon>
        <taxon>Pteropus</taxon>
    </lineage>
</organism>
<keyword evidence="4" id="KW-0378">Hydrolase</keyword>
<dbReference type="Proteomes" id="UP000010552">
    <property type="component" value="Unassembled WGS sequence"/>
</dbReference>
<keyword evidence="4" id="KW-0121">Carboxypeptidase</keyword>
<feature type="signal peptide" evidence="2">
    <location>
        <begin position="1"/>
        <end position="20"/>
    </location>
</feature>
<dbReference type="Gene3D" id="2.60.120.260">
    <property type="entry name" value="Galactose-binding domain-like"/>
    <property type="match status" value="1"/>
</dbReference>
<gene>
    <name evidence="4" type="ORF">PAL_GLEAN10024143</name>
</gene>
<keyword evidence="5" id="KW-1185">Reference proteome</keyword>
<dbReference type="SMART" id="SM00231">
    <property type="entry name" value="FA58C"/>
    <property type="match status" value="1"/>
</dbReference>
<evidence type="ECO:0000256" key="2">
    <source>
        <dbReference type="SAM" id="SignalP"/>
    </source>
</evidence>
<dbReference type="Pfam" id="PF00754">
    <property type="entry name" value="F5_F8_type_C"/>
    <property type="match status" value="1"/>
</dbReference>
<dbReference type="InterPro" id="IPR000421">
    <property type="entry name" value="FA58C"/>
</dbReference>